<proteinExistence type="predicted"/>
<evidence type="ECO:0000313" key="2">
    <source>
        <dbReference type="EMBL" id="KAA3675513.1"/>
    </source>
</evidence>
<reference evidence="2 3" key="1">
    <citation type="journal article" date="2019" name="Gigascience">
        <title>Whole-genome sequence of the oriental lung fluke Paragonimus westermani.</title>
        <authorList>
            <person name="Oey H."/>
            <person name="Zakrzewski M."/>
            <person name="Narain K."/>
            <person name="Devi K.R."/>
            <person name="Agatsuma T."/>
            <person name="Nawaratna S."/>
            <person name="Gobert G.N."/>
            <person name="Jones M.K."/>
            <person name="Ragan M.A."/>
            <person name="McManus D.P."/>
            <person name="Krause L."/>
        </authorList>
    </citation>
    <scope>NUCLEOTIDE SEQUENCE [LARGE SCALE GENOMIC DNA]</scope>
    <source>
        <strain evidence="2 3">IND2009</strain>
    </source>
</reference>
<name>A0A5J4NJ59_9TREM</name>
<evidence type="ECO:0000256" key="1">
    <source>
        <dbReference type="SAM" id="MobiDB-lite"/>
    </source>
</evidence>
<feature type="compositionally biased region" description="Basic and acidic residues" evidence="1">
    <location>
        <begin position="38"/>
        <end position="54"/>
    </location>
</feature>
<feature type="compositionally biased region" description="Basic and acidic residues" evidence="1">
    <location>
        <begin position="65"/>
        <end position="76"/>
    </location>
</feature>
<dbReference type="EMBL" id="QNGE01002480">
    <property type="protein sequence ID" value="KAA3675513.1"/>
    <property type="molecule type" value="Genomic_DNA"/>
</dbReference>
<protein>
    <submittedName>
        <fullName evidence="2">Uncharacterized protein</fullName>
    </submittedName>
</protein>
<accession>A0A5J4NJ59</accession>
<gene>
    <name evidence="2" type="ORF">DEA37_0001598</name>
</gene>
<feature type="compositionally biased region" description="Low complexity" evidence="1">
    <location>
        <begin position="11"/>
        <end position="25"/>
    </location>
</feature>
<organism evidence="2 3">
    <name type="scientific">Paragonimus westermani</name>
    <dbReference type="NCBI Taxonomy" id="34504"/>
    <lineage>
        <taxon>Eukaryota</taxon>
        <taxon>Metazoa</taxon>
        <taxon>Spiralia</taxon>
        <taxon>Lophotrochozoa</taxon>
        <taxon>Platyhelminthes</taxon>
        <taxon>Trematoda</taxon>
        <taxon>Digenea</taxon>
        <taxon>Plagiorchiida</taxon>
        <taxon>Troglotremata</taxon>
        <taxon>Troglotrematidae</taxon>
        <taxon>Paragonimus</taxon>
    </lineage>
</organism>
<sequence length="131" mass="14494">MERVNRLSRGSNTSTTSSVPTSPSPLLESASKSTLLGPRDRLDNLHDLNHEHQHTHTGVHQVTDTGRKVSDQRSKKLDTNVQVRVVDDKTTVDKIIAILVVTLVVNFDILAVSPSHLLAAIDRQTVWCMHS</sequence>
<comment type="caution">
    <text evidence="2">The sequence shown here is derived from an EMBL/GenBank/DDBJ whole genome shotgun (WGS) entry which is preliminary data.</text>
</comment>
<evidence type="ECO:0000313" key="3">
    <source>
        <dbReference type="Proteomes" id="UP000324629"/>
    </source>
</evidence>
<feature type="region of interest" description="Disordered" evidence="1">
    <location>
        <begin position="1"/>
        <end position="76"/>
    </location>
</feature>
<keyword evidence="3" id="KW-1185">Reference proteome</keyword>
<dbReference type="AlphaFoldDB" id="A0A5J4NJ59"/>
<dbReference type="Proteomes" id="UP000324629">
    <property type="component" value="Unassembled WGS sequence"/>
</dbReference>